<evidence type="ECO:0000313" key="2">
    <source>
        <dbReference type="Proteomes" id="UP000663889"/>
    </source>
</evidence>
<comment type="caution">
    <text evidence="1">The sequence shown here is derived from an EMBL/GenBank/DDBJ whole genome shotgun (WGS) entry which is preliminary data.</text>
</comment>
<proteinExistence type="predicted"/>
<dbReference type="Proteomes" id="UP000663889">
    <property type="component" value="Unassembled WGS sequence"/>
</dbReference>
<name>A0A813ZJ15_9BILA</name>
<organism evidence="1 2">
    <name type="scientific">Rotaria sordida</name>
    <dbReference type="NCBI Taxonomy" id="392033"/>
    <lineage>
        <taxon>Eukaryota</taxon>
        <taxon>Metazoa</taxon>
        <taxon>Spiralia</taxon>
        <taxon>Gnathifera</taxon>
        <taxon>Rotifera</taxon>
        <taxon>Eurotatoria</taxon>
        <taxon>Bdelloidea</taxon>
        <taxon>Philodinida</taxon>
        <taxon>Philodinidae</taxon>
        <taxon>Rotaria</taxon>
    </lineage>
</organism>
<sequence>MATRLFDKVLNCSPNLCRHDSRPSSRELNLLDLSSDALVAWDTDHSADLNYYVELAHRIASTFDDADQLILFDDISIVISDTQRPMILGMRGFDRSLLPGLWLSIGFRRSGRILVYAPPNTIEMSTYLTLKKLIEQHLQRKVPIEILYEDSADQLHEIIDGARRSFVFSYEITEYHHRELQPFTDRLLLPDLPTNQERRIAYLREYIEAEVVGESLPIFAVVEKFIEPQKRSGNIDADYTVCGFVLNGKFFPT</sequence>
<gene>
    <name evidence="1" type="ORF">SEV965_LOCUS5592</name>
</gene>
<dbReference type="AlphaFoldDB" id="A0A813ZJ15"/>
<accession>A0A813ZJ15</accession>
<dbReference type="EMBL" id="CAJNOU010000172">
    <property type="protein sequence ID" value="CAF0900124.1"/>
    <property type="molecule type" value="Genomic_DNA"/>
</dbReference>
<reference evidence="1" key="1">
    <citation type="submission" date="2021-02" db="EMBL/GenBank/DDBJ databases">
        <authorList>
            <person name="Nowell W R."/>
        </authorList>
    </citation>
    <scope>NUCLEOTIDE SEQUENCE</scope>
</reference>
<protein>
    <submittedName>
        <fullName evidence="1">Uncharacterized protein</fullName>
    </submittedName>
</protein>
<evidence type="ECO:0000313" key="1">
    <source>
        <dbReference type="EMBL" id="CAF0900124.1"/>
    </source>
</evidence>